<dbReference type="EMBL" id="LAVO01000011">
    <property type="protein sequence ID" value="KOS10412.1"/>
    <property type="molecule type" value="Genomic_DNA"/>
</dbReference>
<dbReference type="PATRIC" id="fig|84292.3.peg.2305"/>
<evidence type="ECO:0000256" key="2">
    <source>
        <dbReference type="ARBA" id="ARBA00006219"/>
    </source>
</evidence>
<evidence type="ECO:0000256" key="12">
    <source>
        <dbReference type="ARBA" id="ARBA00023277"/>
    </source>
</evidence>
<evidence type="ECO:0000259" key="16">
    <source>
        <dbReference type="Pfam" id="PF18085"/>
    </source>
</evidence>
<evidence type="ECO:0000256" key="11">
    <source>
        <dbReference type="ARBA" id="ARBA00023056"/>
    </source>
</evidence>
<dbReference type="OrthoDB" id="3787729at2"/>
<comment type="similarity">
    <text evidence="2">Belongs to the aminoglycoside phosphotransferase family.</text>
</comment>
<evidence type="ECO:0000256" key="13">
    <source>
        <dbReference type="ARBA" id="ARBA00031251"/>
    </source>
</evidence>
<sequence length="467" mass="50690">MDSTLACLTAWMPRQRWYATKGRSPRLRMVSWWDFEPAGPTESVSDADQVLFVRTYLVADDASDPAVLYQVPVVARAAPQVAADDPHEIGRPDPDLILRDGPYDDAYAQVLLSLVTRGGTAIGPGSQATGHPAAAHDERQRTNRVMTGEQSNTSLVFEGPEAMPVICKIYRQLHPGHNPDIELAGALAAGGSPHVPAAVGWIEGSWPSPGDTESVVRGSLASAQEFLPGVQDAWRVALNAAASGADFRAAAEELGIATADVHVALARLFPQQECTPAQRDAVAAAWNRRLSIALDEVPALSPWRSDIEAVYATALRLPWPALQRIHGDYHLGQVLRVPGRGWVLLDFEGEPLRPMDERTLPDLALRDVAGMLRSFDYVAGSLELERPDQAFAVRDWARTARESFLRGYAAASFVDLTTVAALLTALEMDKAVYEAIYEVRNRPAWTEIPLGAVERLIAGVSSPSDRG</sequence>
<dbReference type="GO" id="GO:0016301">
    <property type="term" value="F:kinase activity"/>
    <property type="evidence" value="ECO:0007669"/>
    <property type="project" value="UniProtKB-KW"/>
</dbReference>
<dbReference type="UniPathway" id="UPA00164"/>
<proteinExistence type="inferred from homology"/>
<comment type="catalytic activity">
    <reaction evidence="14">
        <text>D-maltose + ATP = alpha-maltose 1-phosphate + ADP + H(+)</text>
        <dbReference type="Rhea" id="RHEA:31915"/>
        <dbReference type="ChEBI" id="CHEBI:15378"/>
        <dbReference type="ChEBI" id="CHEBI:17306"/>
        <dbReference type="ChEBI" id="CHEBI:30616"/>
        <dbReference type="ChEBI" id="CHEBI:63576"/>
        <dbReference type="ChEBI" id="CHEBI:456216"/>
        <dbReference type="EC" id="2.7.1.175"/>
    </reaction>
</comment>
<keyword evidence="12" id="KW-0119">Carbohydrate metabolism</keyword>
<evidence type="ECO:0000256" key="1">
    <source>
        <dbReference type="ARBA" id="ARBA00004964"/>
    </source>
</evidence>
<evidence type="ECO:0000256" key="14">
    <source>
        <dbReference type="ARBA" id="ARBA00049067"/>
    </source>
</evidence>
<reference evidence="17" key="1">
    <citation type="submission" date="2015-04" db="EMBL/GenBank/DDBJ databases">
        <title>Complete genome sequence of Microbacterium chocolatum SIT 101, a bacterium enantioselectively hydrolyzing mesomeric diesters.</title>
        <authorList>
            <person name="Li X."/>
            <person name="Xu Y."/>
        </authorList>
    </citation>
    <scope>NUCLEOTIDE SEQUENCE [LARGE SCALE GENOMIC DNA]</scope>
    <source>
        <strain evidence="17">SIT 101</strain>
    </source>
</reference>
<evidence type="ECO:0000256" key="6">
    <source>
        <dbReference type="ARBA" id="ARBA00022600"/>
    </source>
</evidence>
<dbReference type="InterPro" id="IPR011009">
    <property type="entry name" value="Kinase-like_dom_sf"/>
</dbReference>
<gene>
    <name evidence="17" type="ORF">XI38_11330</name>
</gene>
<dbReference type="Pfam" id="PF18085">
    <property type="entry name" value="Mak_N_cap"/>
    <property type="match status" value="1"/>
</dbReference>
<comment type="pathway">
    <text evidence="1">Glycan biosynthesis; glycogen biosynthesis.</text>
</comment>
<keyword evidence="9" id="KW-0418">Kinase</keyword>
<keyword evidence="10" id="KW-0067">ATP-binding</keyword>
<comment type="caution">
    <text evidence="17">The sequence shown here is derived from an EMBL/GenBank/DDBJ whole genome shotgun (WGS) entry which is preliminary data.</text>
</comment>
<keyword evidence="11" id="KW-0320">Glycogen biosynthesis</keyword>
<accession>A0A0M9VKT1</accession>
<dbReference type="Gene3D" id="3.90.1200.10">
    <property type="match status" value="1"/>
</dbReference>
<keyword evidence="8" id="KW-0547">Nucleotide-binding</keyword>
<evidence type="ECO:0000256" key="5">
    <source>
        <dbReference type="ARBA" id="ARBA00013882"/>
    </source>
</evidence>
<dbReference type="GO" id="GO:0005524">
    <property type="term" value="F:ATP binding"/>
    <property type="evidence" value="ECO:0007669"/>
    <property type="project" value="UniProtKB-KW"/>
</dbReference>
<dbReference type="InterPro" id="IPR040999">
    <property type="entry name" value="Mak_N_cap"/>
</dbReference>
<feature type="domain" description="Maltokinase N-terminal cap" evidence="16">
    <location>
        <begin position="11"/>
        <end position="104"/>
    </location>
</feature>
<name>A0A0M9VKT1_9MICO</name>
<evidence type="ECO:0000256" key="4">
    <source>
        <dbReference type="ARBA" id="ARBA00011962"/>
    </source>
</evidence>
<dbReference type="AlphaFoldDB" id="A0A0M9VKT1"/>
<organism evidence="17 18">
    <name type="scientific">Microbacterium aurantiacum</name>
    <dbReference type="NCBI Taxonomy" id="162393"/>
    <lineage>
        <taxon>Bacteria</taxon>
        <taxon>Bacillati</taxon>
        <taxon>Actinomycetota</taxon>
        <taxon>Actinomycetes</taxon>
        <taxon>Micrococcales</taxon>
        <taxon>Microbacteriaceae</taxon>
        <taxon>Microbacterium</taxon>
    </lineage>
</organism>
<protein>
    <recommendedName>
        <fullName evidence="5">Maltokinase</fullName>
        <ecNumber evidence="4">2.7.1.175</ecNumber>
    </recommendedName>
    <alternativeName>
        <fullName evidence="13">Maltose-1-phosphate synthase</fullName>
    </alternativeName>
</protein>
<evidence type="ECO:0000256" key="7">
    <source>
        <dbReference type="ARBA" id="ARBA00022679"/>
    </source>
</evidence>
<dbReference type="Proteomes" id="UP000037737">
    <property type="component" value="Unassembled WGS sequence"/>
</dbReference>
<dbReference type="Pfam" id="PF01636">
    <property type="entry name" value="APH"/>
    <property type="match status" value="1"/>
</dbReference>
<evidence type="ECO:0000256" key="3">
    <source>
        <dbReference type="ARBA" id="ARBA00011245"/>
    </source>
</evidence>
<dbReference type="SUPFAM" id="SSF56112">
    <property type="entry name" value="Protein kinase-like (PK-like)"/>
    <property type="match status" value="1"/>
</dbReference>
<dbReference type="InterPro" id="IPR002575">
    <property type="entry name" value="Aminoglycoside_PTrfase"/>
</dbReference>
<dbReference type="GO" id="GO:0005978">
    <property type="term" value="P:glycogen biosynthetic process"/>
    <property type="evidence" value="ECO:0007669"/>
    <property type="project" value="UniProtKB-UniPathway"/>
</dbReference>
<keyword evidence="6" id="KW-0321">Glycogen metabolism</keyword>
<keyword evidence="18" id="KW-1185">Reference proteome</keyword>
<evidence type="ECO:0000256" key="9">
    <source>
        <dbReference type="ARBA" id="ARBA00022777"/>
    </source>
</evidence>
<evidence type="ECO:0000256" key="8">
    <source>
        <dbReference type="ARBA" id="ARBA00022741"/>
    </source>
</evidence>
<dbReference type="EC" id="2.7.1.175" evidence="4"/>
<evidence type="ECO:0000313" key="18">
    <source>
        <dbReference type="Proteomes" id="UP000037737"/>
    </source>
</evidence>
<evidence type="ECO:0000256" key="10">
    <source>
        <dbReference type="ARBA" id="ARBA00022840"/>
    </source>
</evidence>
<keyword evidence="7" id="KW-0808">Transferase</keyword>
<feature type="domain" description="Aminoglycoside phosphotransferase" evidence="15">
    <location>
        <begin position="148"/>
        <end position="399"/>
    </location>
</feature>
<dbReference type="KEGG" id="mcw:A8L33_11880"/>
<comment type="subunit">
    <text evidence="3">Monomer.</text>
</comment>
<evidence type="ECO:0000259" key="15">
    <source>
        <dbReference type="Pfam" id="PF01636"/>
    </source>
</evidence>
<evidence type="ECO:0000313" key="17">
    <source>
        <dbReference type="EMBL" id="KOS10412.1"/>
    </source>
</evidence>